<protein>
    <submittedName>
        <fullName evidence="1">Uncharacterized protein</fullName>
    </submittedName>
</protein>
<evidence type="ECO:0000313" key="1">
    <source>
        <dbReference type="EMBL" id="AFV77464.1"/>
    </source>
</evidence>
<dbReference type="EMBL" id="CP003251">
    <property type="protein sequence ID" value="AFV77464.1"/>
    <property type="molecule type" value="Genomic_DNA"/>
</dbReference>
<sequence>MVRARFEGLEALVEAYALEEGRLVFLSLVGPREAVRGILAAWAKGESLSLYTPRGLKRAWSGWGRKTFATTRLEGGLHHGIGRHVGYYFAREEDSRAERLWASRAAEVPIPEAVWGAVREEIALEAYRVVALARPNPWSVRRRIQESFREGGQGEAS</sequence>
<keyword evidence="1" id="KW-0614">Plasmid</keyword>
<geneLocation type="plasmid" evidence="1 2">
    <name>pTHEOS02</name>
</geneLocation>
<dbReference type="RefSeq" id="WP_015065457.1">
    <property type="nucleotide sequence ID" value="NC_019388.1"/>
</dbReference>
<organism evidence="1 2">
    <name type="scientific">Thermus oshimai JL-2</name>
    <dbReference type="NCBI Taxonomy" id="751945"/>
    <lineage>
        <taxon>Bacteria</taxon>
        <taxon>Thermotogati</taxon>
        <taxon>Deinococcota</taxon>
        <taxon>Deinococci</taxon>
        <taxon>Thermales</taxon>
        <taxon>Thermaceae</taxon>
        <taxon>Thermus</taxon>
    </lineage>
</organism>
<evidence type="ECO:0000313" key="2">
    <source>
        <dbReference type="Proteomes" id="UP000000211"/>
    </source>
</evidence>
<name>K7R8P2_THEOS</name>
<dbReference type="KEGG" id="tos:Theos_2489"/>
<dbReference type="Proteomes" id="UP000000211">
    <property type="component" value="Plasmid pTHEOS02"/>
</dbReference>
<dbReference type="AlphaFoldDB" id="K7R8P2"/>
<gene>
    <name evidence="1" type="ORF">Theos_2489</name>
</gene>
<dbReference type="PATRIC" id="fig|751945.3.peg.2427"/>
<proteinExistence type="predicted"/>
<keyword evidence="2" id="KW-1185">Reference proteome</keyword>
<accession>K7R8P2</accession>
<dbReference type="HOGENOM" id="CLU_1677028_0_0_0"/>
<reference evidence="1 2" key="1">
    <citation type="journal article" date="2013" name="Genome Announc.">
        <title>Whole Genome Sequencing of Thermus oshimai JL-2 and Thermus thermophilus JL-18, Incomplete Denitrifiers from the United States Great Basin.</title>
        <authorList>
            <person name="Murugapiran S.K."/>
            <person name="Huntemann M."/>
            <person name="Wei C.L."/>
            <person name="Han J."/>
            <person name="Detter J.C."/>
            <person name="Han C.S."/>
            <person name="Erkkila T.H."/>
            <person name="Teshima H."/>
            <person name="Chen A."/>
            <person name="Kyrpides N."/>
            <person name="Mavrommatis K."/>
            <person name="Markowitz V."/>
            <person name="Szeto E."/>
            <person name="Ivanova N."/>
            <person name="Pagani I."/>
            <person name="Lam J."/>
            <person name="McDonald A.I."/>
            <person name="Dodsworth J.A."/>
            <person name="Pati A."/>
            <person name="Goodwin L."/>
            <person name="Peters L."/>
            <person name="Pitluck S."/>
            <person name="Woyke T."/>
            <person name="Hedlund B.P."/>
        </authorList>
    </citation>
    <scope>NUCLEOTIDE SEQUENCE</scope>
    <source>
        <strain evidence="1 2">JL-2</strain>
        <plasmid evidence="1">pTHEOS02</plasmid>
    </source>
</reference>